<name>A0A1Y2IWR7_TRAC3</name>
<dbReference type="AlphaFoldDB" id="A0A1Y2IWR7"/>
<gene>
    <name evidence="1" type="ORF">PYCCODRAFT_1280035</name>
</gene>
<reference evidence="1 2" key="1">
    <citation type="journal article" date="2015" name="Biotechnol. Biofuels">
        <title>Enhanced degradation of softwood versus hardwood by the white-rot fungus Pycnoporus coccineus.</title>
        <authorList>
            <person name="Couturier M."/>
            <person name="Navarro D."/>
            <person name="Chevret D."/>
            <person name="Henrissat B."/>
            <person name="Piumi F."/>
            <person name="Ruiz-Duenas F.J."/>
            <person name="Martinez A.T."/>
            <person name="Grigoriev I.V."/>
            <person name="Riley R."/>
            <person name="Lipzen A."/>
            <person name="Berrin J.G."/>
            <person name="Master E.R."/>
            <person name="Rosso M.N."/>
        </authorList>
    </citation>
    <scope>NUCLEOTIDE SEQUENCE [LARGE SCALE GENOMIC DNA]</scope>
    <source>
        <strain evidence="1 2">BRFM310</strain>
    </source>
</reference>
<accession>A0A1Y2IWR7</accession>
<keyword evidence="2" id="KW-1185">Reference proteome</keyword>
<sequence length="132" mass="15123">MMSGWRVLEAVAMSWTSGRPSILRSRRQYTRLPCLRDFPGSDEARTVLCSRLWLIVSRYTRRNHATCCPPNLCSWGPVWLLEPQVQKSSYSYLVLLPACSLQPTLLRNPFVSAVRRSPVRVALLGLRFRTVS</sequence>
<protein>
    <submittedName>
        <fullName evidence="1">Uncharacterized protein</fullName>
    </submittedName>
</protein>
<dbReference type="Proteomes" id="UP000193067">
    <property type="component" value="Unassembled WGS sequence"/>
</dbReference>
<proteinExistence type="predicted"/>
<organism evidence="1 2">
    <name type="scientific">Trametes coccinea (strain BRFM310)</name>
    <name type="common">Pycnoporus coccineus</name>
    <dbReference type="NCBI Taxonomy" id="1353009"/>
    <lineage>
        <taxon>Eukaryota</taxon>
        <taxon>Fungi</taxon>
        <taxon>Dikarya</taxon>
        <taxon>Basidiomycota</taxon>
        <taxon>Agaricomycotina</taxon>
        <taxon>Agaricomycetes</taxon>
        <taxon>Polyporales</taxon>
        <taxon>Polyporaceae</taxon>
        <taxon>Trametes</taxon>
    </lineage>
</organism>
<evidence type="ECO:0000313" key="1">
    <source>
        <dbReference type="EMBL" id="OSD05054.1"/>
    </source>
</evidence>
<evidence type="ECO:0000313" key="2">
    <source>
        <dbReference type="Proteomes" id="UP000193067"/>
    </source>
</evidence>
<dbReference type="EMBL" id="KZ084094">
    <property type="protein sequence ID" value="OSD05054.1"/>
    <property type="molecule type" value="Genomic_DNA"/>
</dbReference>